<evidence type="ECO:0000313" key="2">
    <source>
        <dbReference type="EMBL" id="RCR67906.1"/>
    </source>
</evidence>
<evidence type="ECO:0000313" key="3">
    <source>
        <dbReference type="Proteomes" id="UP000253383"/>
    </source>
</evidence>
<dbReference type="EMBL" id="QOWE01000016">
    <property type="protein sequence ID" value="RCR67906.1"/>
    <property type="molecule type" value="Genomic_DNA"/>
</dbReference>
<protein>
    <recommendedName>
        <fullName evidence="4">Capsule assembly Wzi family protein</fullName>
    </recommendedName>
</protein>
<keyword evidence="3" id="KW-1185">Reference proteome</keyword>
<dbReference type="AlphaFoldDB" id="A0A368JLG8"/>
<feature type="signal peptide" evidence="1">
    <location>
        <begin position="1"/>
        <end position="21"/>
    </location>
</feature>
<dbReference type="RefSeq" id="WP_114407712.1">
    <property type="nucleotide sequence ID" value="NZ_QOWE01000016.1"/>
</dbReference>
<feature type="chain" id="PRO_5016603460" description="Capsule assembly Wzi family protein" evidence="1">
    <location>
        <begin position="22"/>
        <end position="597"/>
    </location>
</feature>
<dbReference type="InterPro" id="IPR038636">
    <property type="entry name" value="Wzi_sf"/>
</dbReference>
<dbReference type="Proteomes" id="UP000253383">
    <property type="component" value="Unassembled WGS sequence"/>
</dbReference>
<evidence type="ECO:0008006" key="4">
    <source>
        <dbReference type="Google" id="ProtNLM"/>
    </source>
</evidence>
<reference evidence="2 3" key="1">
    <citation type="submission" date="2018-07" db="EMBL/GenBank/DDBJ databases">
        <title>Genome analysis of Larkinella rosea.</title>
        <authorList>
            <person name="Zhou Z."/>
            <person name="Wang G."/>
        </authorList>
    </citation>
    <scope>NUCLEOTIDE SEQUENCE [LARGE SCALE GENOMIC DNA]</scope>
    <source>
        <strain evidence="3">zzj9</strain>
    </source>
</reference>
<accession>A0A368JLG8</accession>
<keyword evidence="1" id="KW-0732">Signal</keyword>
<sequence>MRTIFTIGIAFVLLASVSAQGQSQKIPLNSDYYHLIDRLEIKQGRWTSGFHSSVKPYSRQAVVQLTDSILADPFVRLSPVDRSTVRYLRDDSWEWVPKVYPDSLPLLQERTAELHAGQKRAGDSKRAFSAFYKKKNDLYSYENEDYDIHVSPVVNFSYGVETNSGAVGSSVNPYVNSRGVEIRGSIRKRLSFYTFLSDNQVLFPRYIWEYGSQYTTNFNEGFAPNEGFAKLIATRHAPYGGADFLSARGYITFNALKIINIQFGHDRNIFGNGYRSLFLSDNSSPYLFLKISTRFGRFQYTNLLTEFQNSQKPAGAYEELNPQKYTAIHHLSVNIGEHVNIGLFEAEVFSRSQLELNYFNPVIFYRFIESYRGSADNALVGLDFKANFAGHFLAYGQLMLDEFKISELRARNGSWVNKFAFQTGLKYIDAFDIPNLDLQAEMNLARPYTYSHRSGQTNYVHYNQPLAHPLGANFIEGLAIVRYQPRDRWNLTGTFGVMKYGADPPNYNYGGNLLKPYESRVEWPGQAVGSGHHIAQGRKTLVTYADVRLSFMLKHNLFVDFQQLVRKSDSQADRLKYNTSSTSLALRWNLPYRTLVL</sequence>
<proteinExistence type="predicted"/>
<organism evidence="2 3">
    <name type="scientific">Larkinella punicea</name>
    <dbReference type="NCBI Taxonomy" id="2315727"/>
    <lineage>
        <taxon>Bacteria</taxon>
        <taxon>Pseudomonadati</taxon>
        <taxon>Bacteroidota</taxon>
        <taxon>Cytophagia</taxon>
        <taxon>Cytophagales</taxon>
        <taxon>Spirosomataceae</taxon>
        <taxon>Larkinella</taxon>
    </lineage>
</organism>
<evidence type="ECO:0000256" key="1">
    <source>
        <dbReference type="SAM" id="SignalP"/>
    </source>
</evidence>
<dbReference type="Gene3D" id="2.40.160.130">
    <property type="entry name" value="Capsule assembly protein Wzi"/>
    <property type="match status" value="1"/>
</dbReference>
<name>A0A368JLG8_9BACT</name>
<dbReference type="OrthoDB" id="9808260at2"/>
<comment type="caution">
    <text evidence="2">The sequence shown here is derived from an EMBL/GenBank/DDBJ whole genome shotgun (WGS) entry which is preliminary data.</text>
</comment>
<gene>
    <name evidence="2" type="ORF">DUE52_19475</name>
</gene>